<evidence type="ECO:0000259" key="10">
    <source>
        <dbReference type="PROSITE" id="PS51843"/>
    </source>
</evidence>
<feature type="region of interest" description="Disordered" evidence="8">
    <location>
        <begin position="110"/>
        <end position="165"/>
    </location>
</feature>
<organism evidence="11 12">
    <name type="scientific">Petrolisthes manimaculis</name>
    <dbReference type="NCBI Taxonomy" id="1843537"/>
    <lineage>
        <taxon>Eukaryota</taxon>
        <taxon>Metazoa</taxon>
        <taxon>Ecdysozoa</taxon>
        <taxon>Arthropoda</taxon>
        <taxon>Crustacea</taxon>
        <taxon>Multicrustacea</taxon>
        <taxon>Malacostraca</taxon>
        <taxon>Eumalacostraca</taxon>
        <taxon>Eucarida</taxon>
        <taxon>Decapoda</taxon>
        <taxon>Pleocyemata</taxon>
        <taxon>Anomura</taxon>
        <taxon>Galatheoidea</taxon>
        <taxon>Porcellanidae</taxon>
        <taxon>Petrolisthes</taxon>
    </lineage>
</organism>
<name>A0AAE1PBS1_9EUCA</name>
<dbReference type="EMBL" id="JAWZYT010002244">
    <property type="protein sequence ID" value="KAK4305700.1"/>
    <property type="molecule type" value="Genomic_DNA"/>
</dbReference>
<feature type="compositionally biased region" description="Polar residues" evidence="8">
    <location>
        <begin position="423"/>
        <end position="433"/>
    </location>
</feature>
<dbReference type="GO" id="GO:0004879">
    <property type="term" value="F:nuclear receptor activity"/>
    <property type="evidence" value="ECO:0007669"/>
    <property type="project" value="TreeGrafter"/>
</dbReference>
<evidence type="ECO:0000256" key="4">
    <source>
        <dbReference type="ARBA" id="ARBA00023015"/>
    </source>
</evidence>
<keyword evidence="3" id="KW-0862">Zinc</keyword>
<feature type="transmembrane region" description="Helical" evidence="9">
    <location>
        <begin position="20"/>
        <end position="40"/>
    </location>
</feature>
<keyword evidence="6" id="KW-0804">Transcription</keyword>
<dbReference type="InterPro" id="IPR035500">
    <property type="entry name" value="NHR-like_dom_sf"/>
</dbReference>
<keyword evidence="9" id="KW-0472">Membrane</keyword>
<evidence type="ECO:0000256" key="9">
    <source>
        <dbReference type="SAM" id="Phobius"/>
    </source>
</evidence>
<evidence type="ECO:0000256" key="2">
    <source>
        <dbReference type="ARBA" id="ARBA00022771"/>
    </source>
</evidence>
<keyword evidence="5" id="KW-0238">DNA-binding</keyword>
<evidence type="ECO:0000256" key="6">
    <source>
        <dbReference type="ARBA" id="ARBA00023163"/>
    </source>
</evidence>
<dbReference type="PROSITE" id="PS51843">
    <property type="entry name" value="NR_LBD"/>
    <property type="match status" value="1"/>
</dbReference>
<gene>
    <name evidence="11" type="ORF">Pmani_022426</name>
</gene>
<evidence type="ECO:0000256" key="1">
    <source>
        <dbReference type="ARBA" id="ARBA00022723"/>
    </source>
</evidence>
<keyword evidence="7" id="KW-0675">Receptor</keyword>
<evidence type="ECO:0000313" key="11">
    <source>
        <dbReference type="EMBL" id="KAK4305700.1"/>
    </source>
</evidence>
<dbReference type="GO" id="GO:0000978">
    <property type="term" value="F:RNA polymerase II cis-regulatory region sequence-specific DNA binding"/>
    <property type="evidence" value="ECO:0007669"/>
    <property type="project" value="TreeGrafter"/>
</dbReference>
<dbReference type="SUPFAM" id="SSF48508">
    <property type="entry name" value="Nuclear receptor ligand-binding domain"/>
    <property type="match status" value="1"/>
</dbReference>
<dbReference type="GO" id="GO:0000122">
    <property type="term" value="P:negative regulation of transcription by RNA polymerase II"/>
    <property type="evidence" value="ECO:0007669"/>
    <property type="project" value="TreeGrafter"/>
</dbReference>
<dbReference type="PANTHER" id="PTHR24082">
    <property type="entry name" value="NUCLEAR HORMONE RECEPTOR"/>
    <property type="match status" value="1"/>
</dbReference>
<evidence type="ECO:0000256" key="7">
    <source>
        <dbReference type="ARBA" id="ARBA00023170"/>
    </source>
</evidence>
<keyword evidence="9" id="KW-1133">Transmembrane helix</keyword>
<feature type="region of interest" description="Disordered" evidence="8">
    <location>
        <begin position="60"/>
        <end position="94"/>
    </location>
</feature>
<evidence type="ECO:0000256" key="5">
    <source>
        <dbReference type="ARBA" id="ARBA00023125"/>
    </source>
</evidence>
<feature type="region of interest" description="Disordered" evidence="8">
    <location>
        <begin position="372"/>
        <end position="391"/>
    </location>
</feature>
<keyword evidence="9" id="KW-0812">Transmembrane</keyword>
<keyword evidence="4" id="KW-0805">Transcription regulation</keyword>
<evidence type="ECO:0000256" key="3">
    <source>
        <dbReference type="ARBA" id="ARBA00022833"/>
    </source>
</evidence>
<feature type="compositionally biased region" description="Polar residues" evidence="8">
    <location>
        <begin position="118"/>
        <end position="142"/>
    </location>
</feature>
<feature type="domain" description="NR LBD" evidence="10">
    <location>
        <begin position="528"/>
        <end position="757"/>
    </location>
</feature>
<dbReference type="Proteomes" id="UP001292094">
    <property type="component" value="Unassembled WGS sequence"/>
</dbReference>
<feature type="compositionally biased region" description="Low complexity" evidence="8">
    <location>
        <begin position="78"/>
        <end position="94"/>
    </location>
</feature>
<dbReference type="GO" id="GO:0030154">
    <property type="term" value="P:cell differentiation"/>
    <property type="evidence" value="ECO:0007669"/>
    <property type="project" value="TreeGrafter"/>
</dbReference>
<dbReference type="PANTHER" id="PTHR24082:SF283">
    <property type="entry name" value="NUCLEAR HORMONE RECEPTOR HR96"/>
    <property type="match status" value="1"/>
</dbReference>
<keyword evidence="12" id="KW-1185">Reference proteome</keyword>
<dbReference type="AlphaFoldDB" id="A0AAE1PBS1"/>
<dbReference type="InterPro" id="IPR000536">
    <property type="entry name" value="Nucl_hrmn_rcpt_lig-bd"/>
</dbReference>
<keyword evidence="2" id="KW-0863">Zinc-finger</keyword>
<evidence type="ECO:0000256" key="8">
    <source>
        <dbReference type="SAM" id="MobiDB-lite"/>
    </source>
</evidence>
<keyword evidence="1" id="KW-0479">Metal-binding</keyword>
<comment type="caution">
    <text evidence="11">The sequence shown here is derived from an EMBL/GenBank/DDBJ whole genome shotgun (WGS) entry which is preliminary data.</text>
</comment>
<dbReference type="GO" id="GO:0008270">
    <property type="term" value="F:zinc ion binding"/>
    <property type="evidence" value="ECO:0007669"/>
    <property type="project" value="UniProtKB-KW"/>
</dbReference>
<evidence type="ECO:0000313" key="12">
    <source>
        <dbReference type="Proteomes" id="UP001292094"/>
    </source>
</evidence>
<reference evidence="11" key="1">
    <citation type="submission" date="2023-11" db="EMBL/GenBank/DDBJ databases">
        <title>Genome assemblies of two species of porcelain crab, Petrolisthes cinctipes and Petrolisthes manimaculis (Anomura: Porcellanidae).</title>
        <authorList>
            <person name="Angst P."/>
        </authorList>
    </citation>
    <scope>NUCLEOTIDE SEQUENCE</scope>
    <source>
        <strain evidence="11">PB745_02</strain>
        <tissue evidence="11">Gill</tissue>
    </source>
</reference>
<feature type="region of interest" description="Disordered" evidence="8">
    <location>
        <begin position="419"/>
        <end position="460"/>
    </location>
</feature>
<accession>A0AAE1PBS1</accession>
<dbReference type="GO" id="GO:0045944">
    <property type="term" value="P:positive regulation of transcription by RNA polymerase II"/>
    <property type="evidence" value="ECO:0007669"/>
    <property type="project" value="TreeGrafter"/>
</dbReference>
<dbReference type="SMART" id="SM00430">
    <property type="entry name" value="HOLI"/>
    <property type="match status" value="1"/>
</dbReference>
<proteinExistence type="predicted"/>
<dbReference type="Gene3D" id="1.10.565.10">
    <property type="entry name" value="Retinoid X Receptor"/>
    <property type="match status" value="1"/>
</dbReference>
<dbReference type="InterPro" id="IPR050234">
    <property type="entry name" value="Nuclear_hormone_rcpt_NR1"/>
</dbReference>
<sequence>MSVKYIKKEIKLVVVVVEELGRLCTVYLTFTTVFLLSLFICTLTDEVIVTMVRLAMTTNSSGRRNNQNRECSSPPPTSGHTYSSSTHHPSQHYTISRTSHIHTVINASSFQEHDSVSETDSGPHYSTSNPLASNISESSHGLTFNPDVQPEDQPQSSGWAQRGHRLIRDTSNSIYQKVCEEKDSAHEMSVEAKYKREGRWCPTCHNPIVAGVTHHCVIESPPHPHTSSRAPVSLPNVQMPLQSHGVEDNIYNVNEGGTSGCIVSHMPNLLPISRNTIHPTIVSSEVVRQGIVVENPGVVKSRIISPSRVKHCNMEAGGNKGQEIIPEKGSCIERLSSGPWSGSERNVLDECESWETPTSLISRLTAGLTARSTQQHHACPSPSPSEESDASSFFYQKEPELCDDPFLMAHQELMGDSCKSDFYPTSNSGQQPRPDQKYTIQEPVRERSRKYTGSESVSSDPVCLDTSICGSQGSDMEDSRSSYRYPDVNYQPADLKSLLKTIRIPSLSPYSPDKEKMREFLEPEDIGHINHMIKSLSDAILTIGLPETLYKDKGFTPLDFMDIHLNAVIRQFFFVFKNEDFLNLLVSDQIALLNACSLRSVCCSSLYLFNQDSGCWHIPGATSNLNQPVIHISDLLQVYPQHYVTKMCELHTAAAKLDFDWPIGVIMNWILMYTPINKMVQEMDKIDILRNKYVHLLLKYISWKHGQDNASLMFPEMLKILDAVGFLVDELSTLTLNLSEDEILAVEERLSTLTLIQMAPLKCQSDIFKEAMASWSNLDCINLVDIHNRLCMALQISMLDSFQPNSTAEFWASGNTYFPSNPVRDRNTSLHRRNIPQLMPASEKHAVRDSQNFISHRIARQSCEPSKISSDLEEKDLILLRRFLEDVTGREGTMLLENIREKIDANQIQMVIRKLCS</sequence>
<protein>
    <recommendedName>
        <fullName evidence="10">NR LBD domain-containing protein</fullName>
    </recommendedName>
</protein>
<feature type="compositionally biased region" description="Polar residues" evidence="8">
    <location>
        <begin position="60"/>
        <end position="71"/>
    </location>
</feature>